<evidence type="ECO:0000256" key="1">
    <source>
        <dbReference type="SAM" id="MobiDB-lite"/>
    </source>
</evidence>
<feature type="transmembrane region" description="Helical" evidence="2">
    <location>
        <begin position="42"/>
        <end position="59"/>
    </location>
</feature>
<sequence>MGNYDLFAKTRYLSLDARQKRSERSVEVHIAPAGRLRTMSRYILALVLITCISAGAVPVRKTLNFNMFLLKPRPSELDRSILATEGLSRFGPVLEYIVQRMQGLMSVRPPPDSGYYLKPEVSLPDAADNEITSKSATPGAPKVIVRPSQTKPGTYDVKIDLVVDEEPERLS</sequence>
<reference evidence="3" key="1">
    <citation type="submission" date="2022-05" db="EMBL/GenBank/DDBJ databases">
        <authorList>
            <person name="Okamura Y."/>
        </authorList>
    </citation>
    <scope>NUCLEOTIDE SEQUENCE</scope>
</reference>
<dbReference type="EMBL" id="CALOZG010000003">
    <property type="protein sequence ID" value="CAH4008928.1"/>
    <property type="molecule type" value="Genomic_DNA"/>
</dbReference>
<evidence type="ECO:0000313" key="4">
    <source>
        <dbReference type="Proteomes" id="UP001152562"/>
    </source>
</evidence>
<keyword evidence="4" id="KW-1185">Reference proteome</keyword>
<keyword evidence="2" id="KW-0812">Transmembrane</keyword>
<dbReference type="AlphaFoldDB" id="A0A9P0TB69"/>
<organism evidence="3 4">
    <name type="scientific">Pieris brassicae</name>
    <name type="common">White butterfly</name>
    <name type="synonym">Large white butterfly</name>
    <dbReference type="NCBI Taxonomy" id="7116"/>
    <lineage>
        <taxon>Eukaryota</taxon>
        <taxon>Metazoa</taxon>
        <taxon>Ecdysozoa</taxon>
        <taxon>Arthropoda</taxon>
        <taxon>Hexapoda</taxon>
        <taxon>Insecta</taxon>
        <taxon>Pterygota</taxon>
        <taxon>Neoptera</taxon>
        <taxon>Endopterygota</taxon>
        <taxon>Lepidoptera</taxon>
        <taxon>Glossata</taxon>
        <taxon>Ditrysia</taxon>
        <taxon>Papilionoidea</taxon>
        <taxon>Pieridae</taxon>
        <taxon>Pierinae</taxon>
        <taxon>Pieris</taxon>
    </lineage>
</organism>
<keyword evidence="2" id="KW-1133">Transmembrane helix</keyword>
<comment type="caution">
    <text evidence="3">The sequence shown here is derived from an EMBL/GenBank/DDBJ whole genome shotgun (WGS) entry which is preliminary data.</text>
</comment>
<name>A0A9P0TB69_PIEBR</name>
<proteinExistence type="predicted"/>
<gene>
    <name evidence="3" type="ORF">PIBRA_LOCUS3116</name>
</gene>
<evidence type="ECO:0000313" key="3">
    <source>
        <dbReference type="EMBL" id="CAH4008928.1"/>
    </source>
</evidence>
<feature type="region of interest" description="Disordered" evidence="1">
    <location>
        <begin position="127"/>
        <end position="152"/>
    </location>
</feature>
<dbReference type="Proteomes" id="UP001152562">
    <property type="component" value="Unassembled WGS sequence"/>
</dbReference>
<keyword evidence="2" id="KW-0472">Membrane</keyword>
<accession>A0A9P0TB69</accession>
<protein>
    <submittedName>
        <fullName evidence="3">Uncharacterized protein</fullName>
    </submittedName>
</protein>
<evidence type="ECO:0000256" key="2">
    <source>
        <dbReference type="SAM" id="Phobius"/>
    </source>
</evidence>